<comment type="caution">
    <text evidence="1">The sequence shown here is derived from an EMBL/GenBank/DDBJ whole genome shotgun (WGS) entry which is preliminary data.</text>
</comment>
<dbReference type="Proteomes" id="UP000450457">
    <property type="component" value="Unassembled WGS sequence"/>
</dbReference>
<accession>A0A845FAQ9</accession>
<reference evidence="1 2" key="1">
    <citation type="submission" date="2019-11" db="EMBL/GenBank/DDBJ databases">
        <title>Genome sequences of 17 halophilic strains isolated from different environments.</title>
        <authorList>
            <person name="Furrow R.E."/>
        </authorList>
    </citation>
    <scope>NUCLEOTIDE SEQUENCE [LARGE SCALE GENOMIC DNA]</scope>
    <source>
        <strain evidence="1 2">SL-4</strain>
    </source>
</reference>
<sequence>MLMPVKLRSIAGELEILMEEYMTFFDRETFAVVHFPPGMYDEVEMGEPYETRIDWIEEDWKSAEMVVHNEERFVKLPSKWDIDDYEIIEDFSYLIEDEQVRKQVLHAIRGRGAFRRFREHVEYHGLLDDWYKYKTGRYMEIAKEWCEENDIPYEE</sequence>
<protein>
    <submittedName>
        <fullName evidence="1">Uncharacterized protein</fullName>
    </submittedName>
</protein>
<evidence type="ECO:0000313" key="1">
    <source>
        <dbReference type="EMBL" id="MYL71393.1"/>
    </source>
</evidence>
<organism evidence="1 2">
    <name type="scientific">Halobacillus litoralis</name>
    <dbReference type="NCBI Taxonomy" id="45668"/>
    <lineage>
        <taxon>Bacteria</taxon>
        <taxon>Bacillati</taxon>
        <taxon>Bacillota</taxon>
        <taxon>Bacilli</taxon>
        <taxon>Bacillales</taxon>
        <taxon>Bacillaceae</taxon>
        <taxon>Halobacillus</taxon>
    </lineage>
</organism>
<dbReference type="EMBL" id="WMFA01000003">
    <property type="protein sequence ID" value="MYL71393.1"/>
    <property type="molecule type" value="Genomic_DNA"/>
</dbReference>
<dbReference type="InterPro" id="IPR005361">
    <property type="entry name" value="UPF0158"/>
</dbReference>
<proteinExistence type="predicted"/>
<name>A0A845FAQ9_9BACI</name>
<dbReference type="Pfam" id="PF03682">
    <property type="entry name" value="UPF0158"/>
    <property type="match status" value="1"/>
</dbReference>
<dbReference type="AlphaFoldDB" id="A0A845FAQ9"/>
<gene>
    <name evidence="1" type="ORF">GLW00_11035</name>
</gene>
<evidence type="ECO:0000313" key="2">
    <source>
        <dbReference type="Proteomes" id="UP000450457"/>
    </source>
</evidence>